<dbReference type="STRING" id="34103.SAMN05421778_10340"/>
<keyword evidence="2" id="KW-0282">Flagellum</keyword>
<keyword evidence="3" id="KW-1185">Reference proteome</keyword>
<protein>
    <submittedName>
        <fullName evidence="2">Protein antiactivator of flagellar biosynthesis</fullName>
    </submittedName>
</protein>
<dbReference type="AlphaFoldDB" id="A0A059KKU4"/>
<evidence type="ECO:0000313" key="2">
    <source>
        <dbReference type="EMBL" id="KDB51844.1"/>
    </source>
</evidence>
<accession>A0A059KKU4</accession>
<sequence>MAFPSDFRQAQPADQADGLRRLFSVRSVRFIPVVSNPFVQHQDQLLHRMMVALESLGLYTLMVDASERSPRVREGGFDGLAKFIEPRSDRRAYLAARGLPERWSESVAGPRGFLRAIIDAAPLSQAVLLHASAAELARLLGSGEQGLSRPRPLVLCDERADAVTHAYASLKRLATEVGWREHDMLMSAEIDAPASWHVPGRLAQCADLFFGGVQNDCLEIVPTRPATWRAAEALAAFMDSALQAGAAFVPASQRRPRPGAAPRPISSPSLQPMV</sequence>
<name>A0A059KKU4_9BURK</name>
<evidence type="ECO:0000256" key="1">
    <source>
        <dbReference type="SAM" id="MobiDB-lite"/>
    </source>
</evidence>
<reference evidence="2 3" key="1">
    <citation type="journal article" date="2014" name="FEMS Microbiol. Ecol.">
        <title>Sphaerotilus natans encrusted with nanoball-shaped Fe(III) oxide minerals formed by nitrate-reducing mixotrophic Fe(II) oxidation.</title>
        <authorList>
            <person name="Park S."/>
            <person name="Kim D.H."/>
            <person name="Lee J.H."/>
            <person name="Hur H.G."/>
        </authorList>
    </citation>
    <scope>NUCLEOTIDE SEQUENCE [LARGE SCALE GENOMIC DNA]</scope>
    <source>
        <strain evidence="2 3">DSM 6575</strain>
    </source>
</reference>
<proteinExistence type="predicted"/>
<feature type="region of interest" description="Disordered" evidence="1">
    <location>
        <begin position="249"/>
        <end position="274"/>
    </location>
</feature>
<dbReference type="RefSeq" id="WP_051631997.1">
    <property type="nucleotide sequence ID" value="NZ_AZRA01000066.1"/>
</dbReference>
<gene>
    <name evidence="2" type="ORF">X805_25730</name>
</gene>
<dbReference type="Proteomes" id="UP000026714">
    <property type="component" value="Unassembled WGS sequence"/>
</dbReference>
<dbReference type="eggNOG" id="COG0455">
    <property type="taxonomic scope" value="Bacteria"/>
</dbReference>
<comment type="caution">
    <text evidence="2">The sequence shown here is derived from an EMBL/GenBank/DDBJ whole genome shotgun (WGS) entry which is preliminary data.</text>
</comment>
<feature type="compositionally biased region" description="Low complexity" evidence="1">
    <location>
        <begin position="250"/>
        <end position="274"/>
    </location>
</feature>
<keyword evidence="2" id="KW-0966">Cell projection</keyword>
<keyword evidence="2" id="KW-0969">Cilium</keyword>
<dbReference type="EMBL" id="AZRA01000066">
    <property type="protein sequence ID" value="KDB51844.1"/>
    <property type="molecule type" value="Genomic_DNA"/>
</dbReference>
<organism evidence="2 3">
    <name type="scientific">Sphaerotilus natans subsp. natans DSM 6575</name>
    <dbReference type="NCBI Taxonomy" id="1286631"/>
    <lineage>
        <taxon>Bacteria</taxon>
        <taxon>Pseudomonadati</taxon>
        <taxon>Pseudomonadota</taxon>
        <taxon>Betaproteobacteria</taxon>
        <taxon>Burkholderiales</taxon>
        <taxon>Sphaerotilaceae</taxon>
        <taxon>Sphaerotilus</taxon>
    </lineage>
</organism>
<evidence type="ECO:0000313" key="3">
    <source>
        <dbReference type="Proteomes" id="UP000026714"/>
    </source>
</evidence>